<feature type="region of interest" description="Disordered" evidence="5">
    <location>
        <begin position="171"/>
        <end position="212"/>
    </location>
</feature>
<dbReference type="GO" id="GO:0022857">
    <property type="term" value="F:transmembrane transporter activity"/>
    <property type="evidence" value="ECO:0007669"/>
    <property type="project" value="InterPro"/>
</dbReference>
<dbReference type="RefSeq" id="XP_025371904.1">
    <property type="nucleotide sequence ID" value="XM_025515592.1"/>
</dbReference>
<evidence type="ECO:0000256" key="1">
    <source>
        <dbReference type="ARBA" id="ARBA00004141"/>
    </source>
</evidence>
<gene>
    <name evidence="8" type="ORF">IE81DRAFT_339913</name>
</gene>
<feature type="compositionally biased region" description="Basic and acidic residues" evidence="5">
    <location>
        <begin position="862"/>
        <end position="871"/>
    </location>
</feature>
<keyword evidence="3 6" id="KW-1133">Transmembrane helix</keyword>
<organism evidence="8 9">
    <name type="scientific">Ceraceosorus guamensis</name>
    <dbReference type="NCBI Taxonomy" id="1522189"/>
    <lineage>
        <taxon>Eukaryota</taxon>
        <taxon>Fungi</taxon>
        <taxon>Dikarya</taxon>
        <taxon>Basidiomycota</taxon>
        <taxon>Ustilaginomycotina</taxon>
        <taxon>Exobasidiomycetes</taxon>
        <taxon>Ceraceosorales</taxon>
        <taxon>Ceraceosoraceae</taxon>
        <taxon>Ceraceosorus</taxon>
    </lineage>
</organism>
<evidence type="ECO:0000313" key="9">
    <source>
        <dbReference type="Proteomes" id="UP000245783"/>
    </source>
</evidence>
<evidence type="ECO:0000256" key="4">
    <source>
        <dbReference type="ARBA" id="ARBA00023136"/>
    </source>
</evidence>
<dbReference type="PANTHER" id="PTHR24064">
    <property type="entry name" value="SOLUTE CARRIER FAMILY 22 MEMBER"/>
    <property type="match status" value="1"/>
</dbReference>
<keyword evidence="9" id="KW-1185">Reference proteome</keyword>
<dbReference type="PROSITE" id="PS50850">
    <property type="entry name" value="MFS"/>
    <property type="match status" value="1"/>
</dbReference>
<feature type="transmembrane region" description="Helical" evidence="6">
    <location>
        <begin position="589"/>
        <end position="610"/>
    </location>
</feature>
<feature type="transmembrane region" description="Helical" evidence="6">
    <location>
        <begin position="490"/>
        <end position="508"/>
    </location>
</feature>
<feature type="transmembrane region" description="Helical" evidence="6">
    <location>
        <begin position="622"/>
        <end position="642"/>
    </location>
</feature>
<dbReference type="Proteomes" id="UP000245783">
    <property type="component" value="Unassembled WGS sequence"/>
</dbReference>
<dbReference type="InterPro" id="IPR005828">
    <property type="entry name" value="MFS_sugar_transport-like"/>
</dbReference>
<evidence type="ECO:0000256" key="2">
    <source>
        <dbReference type="ARBA" id="ARBA00022692"/>
    </source>
</evidence>
<dbReference type="SUPFAM" id="SSF103473">
    <property type="entry name" value="MFS general substrate transporter"/>
    <property type="match status" value="1"/>
</dbReference>
<dbReference type="Pfam" id="PF00083">
    <property type="entry name" value="Sugar_tr"/>
    <property type="match status" value="1"/>
</dbReference>
<accession>A0A316W563</accession>
<evidence type="ECO:0000256" key="3">
    <source>
        <dbReference type="ARBA" id="ARBA00022989"/>
    </source>
</evidence>
<name>A0A316W563_9BASI</name>
<dbReference type="Gene3D" id="1.20.1250.20">
    <property type="entry name" value="MFS general substrate transporter like domains"/>
    <property type="match status" value="1"/>
</dbReference>
<dbReference type="InterPro" id="IPR036259">
    <property type="entry name" value="MFS_trans_sf"/>
</dbReference>
<feature type="transmembrane region" description="Helical" evidence="6">
    <location>
        <begin position="295"/>
        <end position="314"/>
    </location>
</feature>
<dbReference type="STRING" id="1522189.A0A316W563"/>
<feature type="transmembrane region" description="Helical" evidence="6">
    <location>
        <begin position="715"/>
        <end position="734"/>
    </location>
</feature>
<keyword evidence="4 6" id="KW-0472">Membrane</keyword>
<comment type="subcellular location">
    <subcellularLocation>
        <location evidence="1">Membrane</location>
        <topology evidence="1">Multi-pass membrane protein</topology>
    </subcellularLocation>
</comment>
<feature type="domain" description="Major facilitator superfamily (MFS) profile" evidence="7">
    <location>
        <begin position="298"/>
        <end position="738"/>
    </location>
</feature>
<evidence type="ECO:0000256" key="5">
    <source>
        <dbReference type="SAM" id="MobiDB-lite"/>
    </source>
</evidence>
<proteinExistence type="predicted"/>
<feature type="transmembrane region" description="Helical" evidence="6">
    <location>
        <begin position="373"/>
        <end position="391"/>
    </location>
</feature>
<feature type="compositionally biased region" description="Low complexity" evidence="5">
    <location>
        <begin position="193"/>
        <end position="204"/>
    </location>
</feature>
<evidence type="ECO:0000313" key="8">
    <source>
        <dbReference type="EMBL" id="PWN44744.1"/>
    </source>
</evidence>
<dbReference type="InterPro" id="IPR020846">
    <property type="entry name" value="MFS_dom"/>
</dbReference>
<reference evidence="8 9" key="1">
    <citation type="journal article" date="2018" name="Mol. Biol. Evol.">
        <title>Broad Genomic Sampling Reveals a Smut Pathogenic Ancestry of the Fungal Clade Ustilaginomycotina.</title>
        <authorList>
            <person name="Kijpornyongpan T."/>
            <person name="Mondo S.J."/>
            <person name="Barry K."/>
            <person name="Sandor L."/>
            <person name="Lee J."/>
            <person name="Lipzen A."/>
            <person name="Pangilinan J."/>
            <person name="LaButti K."/>
            <person name="Hainaut M."/>
            <person name="Henrissat B."/>
            <person name="Grigoriev I.V."/>
            <person name="Spatafora J.W."/>
            <person name="Aime M.C."/>
        </authorList>
    </citation>
    <scope>NUCLEOTIDE SEQUENCE [LARGE SCALE GENOMIC DNA]</scope>
    <source>
        <strain evidence="8 9">MCA 4658</strain>
    </source>
</reference>
<evidence type="ECO:0000259" key="7">
    <source>
        <dbReference type="PROSITE" id="PS50850"/>
    </source>
</evidence>
<dbReference type="InParanoid" id="A0A316W563"/>
<dbReference type="GO" id="GO:0016020">
    <property type="term" value="C:membrane"/>
    <property type="evidence" value="ECO:0007669"/>
    <property type="project" value="UniProtKB-SubCell"/>
</dbReference>
<dbReference type="AlphaFoldDB" id="A0A316W563"/>
<evidence type="ECO:0000256" key="6">
    <source>
        <dbReference type="SAM" id="Phobius"/>
    </source>
</evidence>
<protein>
    <submittedName>
        <fullName evidence="8">MFS general substrate transporter</fullName>
    </submittedName>
</protein>
<dbReference type="EMBL" id="KZ819359">
    <property type="protein sequence ID" value="PWN44744.1"/>
    <property type="molecule type" value="Genomic_DNA"/>
</dbReference>
<dbReference type="OrthoDB" id="2153661at2759"/>
<feature type="transmembrane region" description="Helical" evidence="6">
    <location>
        <begin position="397"/>
        <end position="415"/>
    </location>
</feature>
<feature type="region of interest" description="Disordered" evidence="5">
    <location>
        <begin position="835"/>
        <end position="871"/>
    </location>
</feature>
<dbReference type="GeneID" id="37037462"/>
<feature type="transmembrane region" description="Helical" evidence="6">
    <location>
        <begin position="550"/>
        <end position="577"/>
    </location>
</feature>
<feature type="transmembrane region" description="Helical" evidence="6">
    <location>
        <begin position="446"/>
        <end position="470"/>
    </location>
</feature>
<keyword evidence="2 6" id="KW-0812">Transmembrane</keyword>
<feature type="transmembrane region" description="Helical" evidence="6">
    <location>
        <begin position="654"/>
        <end position="675"/>
    </location>
</feature>
<sequence>MLLLLAAKCRTFDRTRLFISTDGPRDVSSKRRASVQFPPLHALQLFCRTLASRPRSRKLPNPGLWISCFRSAVACVCVYRPSQPTLSLWQYSNPSRRPRTSALLPYPLNDSCKQARVRSTVFNLRRRSSVKNLWRPPAPPFAAQRAGHASEQPLYRLSYAITFLALSATNRGPQGKASGSKMTDQIEQEKGSSRSTASSASPPSFNTGSGYHAPAPGKESAWGAAGSLDGSASSALDALLYPADCYNADKVYWASLPWSQKSAFVNEVSNKEAKRELSEIGRMFKADPLSPIRAYFSNYVITGMGLFVEGWVLFSVGNLQPLFKAVWPECFSTHRVCNKYWTSAIEPLEIAGIIIGQICVGVEGDWISRKFGMVQDAVVLTIFSIGLTAMWGTTLNGWVICWAILLFFYGFGVGGEYPVTATRAMEASSGRGAGAADRMHRGRKTALAFTMQGWGQFVNQTLLILLLLVFHHGSLEPPFSKASAQWTFRVQFAIVSVPTLWLAYHRYYKMDFTQDKRLAEAKKKAGDKSGTSGYSAASLKLAWSHYWHRIVGTAIVWLANDVAFYGSKLFSGVFIGLITGSPSNLKLTWLYSLLNIGVSLVGYYLAALVIDHRMYGRKWMQANGLAMLFIIFTVCAAAYPQLTTPGAGLKAFQAIYLLSGFFTQFGPNTTSFLLAAEVYPTMIRSTAHGVSAASGKLGAMIPAVAYSYIDSNSAKFIIVAAFSLAAWILTMVFIPDTTGLALDEQDRYWSFVLAGKAHEYHGVAVHPRHLSLYERVVLKRHLAYDAELDAQQKIHEMRRVFESTQKEGENDLSVQQQDFLANTNGSGLQQYFLSERKLNPQPSPEQDQIVASQHRHPQHQSKLAELEGKLR</sequence>